<keyword evidence="3 6" id="KW-0812">Transmembrane</keyword>
<name>A0A0R2GA58_9LACO</name>
<sequence length="153" mass="17241">MERHIQWKQFLLYFLAILGLGSLSAISVEWLSGLSVAQIYQQLTLPPLSPAGSVFGPAWGVLYILLALYASTLWHQPVLKWLNGLQLVLNIVWTPIFFGLGNVWLALFVILVMDGLTLALILKDHAKIRYVLYPYLAWLIFATYLTVGVLVLN</sequence>
<dbReference type="PATRIC" id="fig|1123500.6.peg.405"/>
<gene>
    <name evidence="7" type="ORF">IV68_GL000404</name>
</gene>
<dbReference type="Gene3D" id="1.20.1260.100">
    <property type="entry name" value="TspO/MBR protein"/>
    <property type="match status" value="1"/>
</dbReference>
<dbReference type="Pfam" id="PF03073">
    <property type="entry name" value="TspO_MBR"/>
    <property type="match status" value="1"/>
</dbReference>
<comment type="subcellular location">
    <subcellularLocation>
        <location evidence="1">Membrane</location>
        <topology evidence="1">Multi-pass membrane protein</topology>
    </subcellularLocation>
</comment>
<dbReference type="OrthoDB" id="9795496at2"/>
<feature type="transmembrane region" description="Helical" evidence="6">
    <location>
        <begin position="131"/>
        <end position="152"/>
    </location>
</feature>
<keyword evidence="4 6" id="KW-1133">Transmembrane helix</keyword>
<evidence type="ECO:0000256" key="6">
    <source>
        <dbReference type="SAM" id="Phobius"/>
    </source>
</evidence>
<dbReference type="EMBL" id="JQAX01000001">
    <property type="protein sequence ID" value="KRN33597.1"/>
    <property type="molecule type" value="Genomic_DNA"/>
</dbReference>
<dbReference type="AlphaFoldDB" id="A0A0R2GA58"/>
<dbReference type="InterPro" id="IPR004307">
    <property type="entry name" value="TspO_MBR"/>
</dbReference>
<reference evidence="7 8" key="1">
    <citation type="journal article" date="2015" name="Genome Announc.">
        <title>Expanding the biotechnology potential of lactobacilli through comparative genomics of 213 strains and associated genera.</title>
        <authorList>
            <person name="Sun Z."/>
            <person name="Harris H.M."/>
            <person name="McCann A."/>
            <person name="Guo C."/>
            <person name="Argimon S."/>
            <person name="Zhang W."/>
            <person name="Yang X."/>
            <person name="Jeffery I.B."/>
            <person name="Cooney J.C."/>
            <person name="Kagawa T.F."/>
            <person name="Liu W."/>
            <person name="Song Y."/>
            <person name="Salvetti E."/>
            <person name="Wrobel A."/>
            <person name="Rasinkangas P."/>
            <person name="Parkhill J."/>
            <person name="Rea M.C."/>
            <person name="O'Sullivan O."/>
            <person name="Ritari J."/>
            <person name="Douillard F.P."/>
            <person name="Paul Ross R."/>
            <person name="Yang R."/>
            <person name="Briner A.E."/>
            <person name="Felis G.E."/>
            <person name="de Vos W.M."/>
            <person name="Barrangou R."/>
            <person name="Klaenhammer T.R."/>
            <person name="Caufield P.W."/>
            <person name="Cui Y."/>
            <person name="Zhang H."/>
            <person name="O'Toole P.W."/>
        </authorList>
    </citation>
    <scope>NUCLEOTIDE SEQUENCE [LARGE SCALE GENOMIC DNA]</scope>
    <source>
        <strain evidence="7 8">DSM 20190</strain>
    </source>
</reference>
<evidence type="ECO:0000256" key="1">
    <source>
        <dbReference type="ARBA" id="ARBA00004141"/>
    </source>
</evidence>
<feature type="transmembrane region" description="Helical" evidence="6">
    <location>
        <begin position="49"/>
        <end position="69"/>
    </location>
</feature>
<dbReference type="STRING" id="1123500.GCA_000420365_00100"/>
<protein>
    <recommendedName>
        <fullName evidence="9">Tryptophan-rich sensory protein</fullName>
    </recommendedName>
</protein>
<dbReference type="PANTHER" id="PTHR10057">
    <property type="entry name" value="PERIPHERAL-TYPE BENZODIAZEPINE RECEPTOR"/>
    <property type="match status" value="1"/>
</dbReference>
<dbReference type="RefSeq" id="WP_022790903.1">
    <property type="nucleotide sequence ID" value="NZ_ATUU01000001.1"/>
</dbReference>
<dbReference type="InParanoid" id="A0A0R2GA58"/>
<evidence type="ECO:0000256" key="4">
    <source>
        <dbReference type="ARBA" id="ARBA00022989"/>
    </source>
</evidence>
<dbReference type="GO" id="GO:0016020">
    <property type="term" value="C:membrane"/>
    <property type="evidence" value="ECO:0007669"/>
    <property type="project" value="UniProtKB-SubCell"/>
</dbReference>
<comment type="similarity">
    <text evidence="2">Belongs to the TspO/BZRP family.</text>
</comment>
<dbReference type="PANTHER" id="PTHR10057:SF0">
    <property type="entry name" value="TRANSLOCATOR PROTEIN"/>
    <property type="match status" value="1"/>
</dbReference>
<dbReference type="CDD" id="cd15904">
    <property type="entry name" value="TSPO_MBR"/>
    <property type="match status" value="1"/>
</dbReference>
<keyword evidence="5 6" id="KW-0472">Membrane</keyword>
<keyword evidence="8" id="KW-1185">Reference proteome</keyword>
<evidence type="ECO:0000313" key="8">
    <source>
        <dbReference type="Proteomes" id="UP000051296"/>
    </source>
</evidence>
<organism evidence="7 8">
    <name type="scientific">Weissella halotolerans DSM 20190</name>
    <dbReference type="NCBI Taxonomy" id="1123500"/>
    <lineage>
        <taxon>Bacteria</taxon>
        <taxon>Bacillati</taxon>
        <taxon>Bacillota</taxon>
        <taxon>Bacilli</taxon>
        <taxon>Lactobacillales</taxon>
        <taxon>Lactobacillaceae</taxon>
        <taxon>Weissella</taxon>
    </lineage>
</organism>
<evidence type="ECO:0000256" key="5">
    <source>
        <dbReference type="ARBA" id="ARBA00023136"/>
    </source>
</evidence>
<evidence type="ECO:0000256" key="3">
    <source>
        <dbReference type="ARBA" id="ARBA00022692"/>
    </source>
</evidence>
<accession>A0A0R2GA58</accession>
<dbReference type="GO" id="GO:0033013">
    <property type="term" value="P:tetrapyrrole metabolic process"/>
    <property type="evidence" value="ECO:0007669"/>
    <property type="project" value="UniProtKB-ARBA"/>
</dbReference>
<evidence type="ECO:0008006" key="9">
    <source>
        <dbReference type="Google" id="ProtNLM"/>
    </source>
</evidence>
<comment type="caution">
    <text evidence="7">The sequence shown here is derived from an EMBL/GenBank/DDBJ whole genome shotgun (WGS) entry which is preliminary data.</text>
</comment>
<proteinExistence type="inferred from homology"/>
<evidence type="ECO:0000313" key="7">
    <source>
        <dbReference type="EMBL" id="KRN33597.1"/>
    </source>
</evidence>
<dbReference type="Proteomes" id="UP000051296">
    <property type="component" value="Unassembled WGS sequence"/>
</dbReference>
<evidence type="ECO:0000256" key="2">
    <source>
        <dbReference type="ARBA" id="ARBA00007524"/>
    </source>
</evidence>
<dbReference type="eggNOG" id="COG3476">
    <property type="taxonomic scope" value="Bacteria"/>
</dbReference>
<dbReference type="InterPro" id="IPR038330">
    <property type="entry name" value="TspO/MBR-related_sf"/>
</dbReference>